<feature type="binding site" evidence="14">
    <location>
        <position position="183"/>
    </location>
    <ligand>
        <name>substrate</name>
    </ligand>
</feature>
<comment type="cofactor">
    <cofactor evidence="4">
        <name>Zn(2+)</name>
        <dbReference type="ChEBI" id="CHEBI:29105"/>
    </cofactor>
</comment>
<comment type="catalytic activity">
    <reaction evidence="1 10 11">
        <text>D-ribulose 5-phosphate = D-xylulose 5-phosphate</text>
        <dbReference type="Rhea" id="RHEA:13677"/>
        <dbReference type="ChEBI" id="CHEBI:57737"/>
        <dbReference type="ChEBI" id="CHEBI:58121"/>
        <dbReference type="EC" id="5.1.3.1"/>
    </reaction>
</comment>
<dbReference type="InterPro" id="IPR013785">
    <property type="entry name" value="Aldolase_TIM"/>
</dbReference>
<evidence type="ECO:0000256" key="11">
    <source>
        <dbReference type="PIRNR" id="PIRNR001461"/>
    </source>
</evidence>
<comment type="cofactor">
    <cofactor evidence="3">
        <name>Co(2+)</name>
        <dbReference type="ChEBI" id="CHEBI:48828"/>
    </cofactor>
</comment>
<dbReference type="HOGENOM" id="CLU_054856_2_1_0"/>
<keyword evidence="13" id="KW-0862">Zinc</keyword>
<dbReference type="Gene3D" id="3.20.20.70">
    <property type="entry name" value="Aldolase class I"/>
    <property type="match status" value="1"/>
</dbReference>
<keyword evidence="13" id="KW-0170">Cobalt</keyword>
<comment type="cofactor">
    <cofactor evidence="2">
        <name>Mn(2+)</name>
        <dbReference type="ChEBI" id="CHEBI:29035"/>
    </cofactor>
</comment>
<feature type="active site" description="Proton donor" evidence="10 12">
    <location>
        <position position="181"/>
    </location>
</feature>
<evidence type="ECO:0000256" key="1">
    <source>
        <dbReference type="ARBA" id="ARBA00001782"/>
    </source>
</evidence>
<proteinExistence type="inferred from homology"/>
<feature type="binding site" evidence="10 14">
    <location>
        <begin position="148"/>
        <end position="151"/>
    </location>
    <ligand>
        <name>substrate</name>
    </ligand>
</feature>
<dbReference type="KEGG" id="top:TOPB45_0695"/>
<dbReference type="InterPro" id="IPR000056">
    <property type="entry name" value="Ribul_P_3_epim-like"/>
</dbReference>
<dbReference type="eggNOG" id="COG0036">
    <property type="taxonomic scope" value="Bacteria"/>
</dbReference>
<evidence type="ECO:0000256" key="10">
    <source>
        <dbReference type="HAMAP-Rule" id="MF_02227"/>
    </source>
</evidence>
<feature type="binding site" evidence="10">
    <location>
        <begin position="181"/>
        <end position="183"/>
    </location>
    <ligand>
        <name>substrate</name>
    </ligand>
</feature>
<dbReference type="EC" id="5.1.3.1" evidence="7 10"/>
<dbReference type="PIRSF" id="PIRSF001461">
    <property type="entry name" value="RPE"/>
    <property type="match status" value="1"/>
</dbReference>
<dbReference type="RefSeq" id="WP_013909497.1">
    <property type="nucleotide sequence ID" value="NC_015682.1"/>
</dbReference>
<feature type="binding site" evidence="10 13">
    <location>
        <position position="181"/>
    </location>
    <ligand>
        <name>a divalent metal cation</name>
        <dbReference type="ChEBI" id="CHEBI:60240"/>
    </ligand>
</feature>
<feature type="binding site" evidence="10 14">
    <location>
        <begin position="203"/>
        <end position="204"/>
    </location>
    <ligand>
        <name>substrate</name>
    </ligand>
</feature>
<feature type="binding site" evidence="10 13">
    <location>
        <position position="41"/>
    </location>
    <ligand>
        <name>a divalent metal cation</name>
        <dbReference type="ChEBI" id="CHEBI:60240"/>
    </ligand>
</feature>
<evidence type="ECO:0000256" key="3">
    <source>
        <dbReference type="ARBA" id="ARBA00001941"/>
    </source>
</evidence>
<feature type="binding site" evidence="10 14">
    <location>
        <position position="14"/>
    </location>
    <ligand>
        <name>substrate</name>
    </ligand>
</feature>
<dbReference type="STRING" id="795359.TOPB45_0695"/>
<dbReference type="HAMAP" id="MF_02227">
    <property type="entry name" value="RPE"/>
    <property type="match status" value="1"/>
</dbReference>
<dbReference type="NCBIfam" id="TIGR01163">
    <property type="entry name" value="rpe"/>
    <property type="match status" value="1"/>
</dbReference>
<sequence length="223" mass="24448">MTPNLNKKILIAPSLLSADFSKLAQEVKAVEKAGADLLHLDVMDGLFVPNLTFGPLVISSIRPHSNLIFDVHLMIESPERYIKDFADSGADWISIHAEATKHLHRAIWKIKELDKKAGVALNPHTPLEIIKYVLEDLDYVLIMTVNPGFGGQKFIKNCLSKIKELKELIEKRGLNTLIEVDGGINAETAPEVIKAGAKILVAGSAIFGEKDYAKAIEALKSST</sequence>
<comment type="pathway">
    <text evidence="10">Carbohydrate degradation.</text>
</comment>
<dbReference type="GO" id="GO:0004750">
    <property type="term" value="F:D-ribulose-phosphate 3-epimerase activity"/>
    <property type="evidence" value="ECO:0007669"/>
    <property type="project" value="UniProtKB-UniRule"/>
</dbReference>
<comment type="cofactor">
    <cofactor evidence="5">
        <name>Fe(2+)</name>
        <dbReference type="ChEBI" id="CHEBI:29033"/>
    </cofactor>
</comment>
<accession>F8C510</accession>
<dbReference type="GO" id="GO:0046872">
    <property type="term" value="F:metal ion binding"/>
    <property type="evidence" value="ECO:0007669"/>
    <property type="project" value="UniProtKB-UniRule"/>
</dbReference>
<dbReference type="EMBL" id="CP002829">
    <property type="protein sequence ID" value="AEH22797.1"/>
    <property type="molecule type" value="Genomic_DNA"/>
</dbReference>
<reference evidence="15 16" key="1">
    <citation type="journal article" date="2013" name="Genome Announc.">
        <title>Complete genome sequence of the hyperthermophilic sulfate-reducing bacterium Thermodesulfobacterium geofontis OPF15T.</title>
        <authorList>
            <person name="Elkins J.G."/>
            <person name="Hamilton-Brehm S.D."/>
            <person name="Lucas S."/>
            <person name="Han J."/>
            <person name="Lapidus A."/>
            <person name="Cheng J.F."/>
            <person name="Goodwin L.A."/>
            <person name="Pitluck S."/>
            <person name="Peters L."/>
            <person name="Mikhailova N."/>
            <person name="Davenport K.W."/>
            <person name="Detter J.C."/>
            <person name="Han C.S."/>
            <person name="Tapia R."/>
            <person name="Land M.L."/>
            <person name="Hauser L."/>
            <person name="Kyrpides N.C."/>
            <person name="Ivanova N.N."/>
            <person name="Pagani I."/>
            <person name="Bruce D."/>
            <person name="Woyke T."/>
            <person name="Cottingham R.W."/>
        </authorList>
    </citation>
    <scope>NUCLEOTIDE SEQUENCE [LARGE SCALE GENOMIC DNA]</scope>
    <source>
        <strain evidence="15 16">OPF15</strain>
    </source>
</reference>
<keyword evidence="16" id="KW-1185">Reference proteome</keyword>
<dbReference type="GO" id="GO:0006098">
    <property type="term" value="P:pentose-phosphate shunt"/>
    <property type="evidence" value="ECO:0007669"/>
    <property type="project" value="UniProtKB-UniRule"/>
</dbReference>
<dbReference type="FunFam" id="3.20.20.70:FF:000004">
    <property type="entry name" value="Ribulose-phosphate 3-epimerase"/>
    <property type="match status" value="1"/>
</dbReference>
<dbReference type="SUPFAM" id="SSF51366">
    <property type="entry name" value="Ribulose-phoshate binding barrel"/>
    <property type="match status" value="1"/>
</dbReference>
<evidence type="ECO:0000313" key="16">
    <source>
        <dbReference type="Proteomes" id="UP000006583"/>
    </source>
</evidence>
<dbReference type="OrthoDB" id="1645589at2"/>
<keyword evidence="13" id="KW-0464">Manganese</keyword>
<feature type="binding site" evidence="10 13">
    <location>
        <position position="72"/>
    </location>
    <ligand>
        <name>a divalent metal cation</name>
        <dbReference type="ChEBI" id="CHEBI:60240"/>
    </ligand>
</feature>
<evidence type="ECO:0000256" key="8">
    <source>
        <dbReference type="ARBA" id="ARBA00022723"/>
    </source>
</evidence>
<evidence type="ECO:0000256" key="9">
    <source>
        <dbReference type="ARBA" id="ARBA00023235"/>
    </source>
</evidence>
<evidence type="ECO:0000313" key="15">
    <source>
        <dbReference type="EMBL" id="AEH22797.1"/>
    </source>
</evidence>
<evidence type="ECO:0000256" key="14">
    <source>
        <dbReference type="PIRSR" id="PIRSR001461-3"/>
    </source>
</evidence>
<dbReference type="NCBIfam" id="NF004076">
    <property type="entry name" value="PRK05581.1-4"/>
    <property type="match status" value="1"/>
</dbReference>
<dbReference type="InterPro" id="IPR026019">
    <property type="entry name" value="Ribul_P_3_epim"/>
</dbReference>
<dbReference type="AlphaFoldDB" id="F8C510"/>
<keyword evidence="8 10" id="KW-0479">Metal-binding</keyword>
<comment type="cofactor">
    <cofactor evidence="10 13">
        <name>a divalent metal cation</name>
        <dbReference type="ChEBI" id="CHEBI:60240"/>
    </cofactor>
    <text evidence="10 13">Binds 1 divalent metal cation per subunit.</text>
</comment>
<name>F8C510_THEGP</name>
<dbReference type="PANTHER" id="PTHR11749">
    <property type="entry name" value="RIBULOSE-5-PHOSPHATE-3-EPIMERASE"/>
    <property type="match status" value="1"/>
</dbReference>
<organism evidence="15 16">
    <name type="scientific">Thermodesulfobacterium geofontis (strain OPF15)</name>
    <dbReference type="NCBI Taxonomy" id="795359"/>
    <lineage>
        <taxon>Bacteria</taxon>
        <taxon>Pseudomonadati</taxon>
        <taxon>Thermodesulfobacteriota</taxon>
        <taxon>Thermodesulfobacteria</taxon>
        <taxon>Thermodesulfobacteriales</taxon>
        <taxon>Thermodesulfobacteriaceae</taxon>
        <taxon>Thermodesulfobacterium</taxon>
    </lineage>
</organism>
<keyword evidence="10 11" id="KW-0119">Carbohydrate metabolism</keyword>
<evidence type="ECO:0000256" key="5">
    <source>
        <dbReference type="ARBA" id="ARBA00001954"/>
    </source>
</evidence>
<dbReference type="GO" id="GO:0019323">
    <property type="term" value="P:pentose catabolic process"/>
    <property type="evidence" value="ECO:0007669"/>
    <property type="project" value="UniProtKB-UniRule"/>
</dbReference>
<dbReference type="Proteomes" id="UP000006583">
    <property type="component" value="Chromosome"/>
</dbReference>
<dbReference type="GO" id="GO:0005737">
    <property type="term" value="C:cytoplasm"/>
    <property type="evidence" value="ECO:0007669"/>
    <property type="project" value="UniProtKB-ARBA"/>
</dbReference>
<feature type="active site" description="Proton acceptor" evidence="10 12">
    <location>
        <position position="41"/>
    </location>
</feature>
<dbReference type="PROSITE" id="PS01085">
    <property type="entry name" value="RIBUL_P_3_EPIMER_1"/>
    <property type="match status" value="1"/>
</dbReference>
<dbReference type="PROSITE" id="PS01086">
    <property type="entry name" value="RIBUL_P_3_EPIMER_2"/>
    <property type="match status" value="1"/>
</dbReference>
<evidence type="ECO:0000256" key="13">
    <source>
        <dbReference type="PIRSR" id="PIRSR001461-2"/>
    </source>
</evidence>
<gene>
    <name evidence="10" type="primary">rpe</name>
    <name evidence="15" type="ordered locus">TOPB45_0695</name>
</gene>
<evidence type="ECO:0000256" key="7">
    <source>
        <dbReference type="ARBA" id="ARBA00013188"/>
    </source>
</evidence>
<feature type="binding site" evidence="10 13">
    <location>
        <position position="39"/>
    </location>
    <ligand>
        <name>a divalent metal cation</name>
        <dbReference type="ChEBI" id="CHEBI:60240"/>
    </ligand>
</feature>
<keyword evidence="9 10" id="KW-0413">Isomerase</keyword>
<evidence type="ECO:0000256" key="2">
    <source>
        <dbReference type="ARBA" id="ARBA00001936"/>
    </source>
</evidence>
<evidence type="ECO:0000256" key="4">
    <source>
        <dbReference type="ARBA" id="ARBA00001947"/>
    </source>
</evidence>
<protein>
    <recommendedName>
        <fullName evidence="7 10">Ribulose-phosphate 3-epimerase</fullName>
        <ecNumber evidence="7 10">5.1.3.1</ecNumber>
    </recommendedName>
</protein>
<dbReference type="Pfam" id="PF00834">
    <property type="entry name" value="Ribul_P_3_epim"/>
    <property type="match status" value="1"/>
</dbReference>
<evidence type="ECO:0000256" key="6">
    <source>
        <dbReference type="ARBA" id="ARBA00009541"/>
    </source>
</evidence>
<dbReference type="CDD" id="cd00429">
    <property type="entry name" value="RPE"/>
    <property type="match status" value="1"/>
</dbReference>
<comment type="function">
    <text evidence="10">Catalyzes the reversible epimerization of D-ribulose 5-phosphate to D-xylulose 5-phosphate.</text>
</comment>
<comment type="similarity">
    <text evidence="6 10 11">Belongs to the ribulose-phosphate 3-epimerase family.</text>
</comment>
<feature type="binding site" evidence="10 14">
    <location>
        <position position="72"/>
    </location>
    <ligand>
        <name>substrate</name>
    </ligand>
</feature>
<evidence type="ECO:0000256" key="12">
    <source>
        <dbReference type="PIRSR" id="PIRSR001461-1"/>
    </source>
</evidence>
<dbReference type="InterPro" id="IPR011060">
    <property type="entry name" value="RibuloseP-bd_barrel"/>
</dbReference>
<dbReference type="PATRIC" id="fig|795359.3.peg.704"/>